<proteinExistence type="predicted"/>
<evidence type="ECO:0000313" key="2">
    <source>
        <dbReference type="WBParaSite" id="Hba_20039"/>
    </source>
</evidence>
<protein>
    <submittedName>
        <fullName evidence="2">RNAse_Pc domain-containing protein</fullName>
    </submittedName>
</protein>
<dbReference type="AlphaFoldDB" id="A0A1I7XRS7"/>
<sequence>MRNLSLRSPDEVITTITAFLRNRSDNHKMNKTIQRSGQEQHRNLHSNEAKRLRGICRLCKNAVHNAKFCRILNTPRKKINRIKEKQLCFNCLSDEHTFVPYGNIV</sequence>
<accession>A0A1I7XRS7</accession>
<reference evidence="2" key="1">
    <citation type="submission" date="2016-11" db="UniProtKB">
        <authorList>
            <consortium name="WormBaseParasite"/>
        </authorList>
    </citation>
    <scope>IDENTIFICATION</scope>
</reference>
<dbReference type="Proteomes" id="UP000095283">
    <property type="component" value="Unplaced"/>
</dbReference>
<dbReference type="WBParaSite" id="Hba_20039">
    <property type="protein sequence ID" value="Hba_20039"/>
    <property type="gene ID" value="Hba_20039"/>
</dbReference>
<name>A0A1I7XRS7_HETBA</name>
<evidence type="ECO:0000313" key="1">
    <source>
        <dbReference type="Proteomes" id="UP000095283"/>
    </source>
</evidence>
<keyword evidence="1" id="KW-1185">Reference proteome</keyword>
<organism evidence="1 2">
    <name type="scientific">Heterorhabditis bacteriophora</name>
    <name type="common">Entomopathogenic nematode worm</name>
    <dbReference type="NCBI Taxonomy" id="37862"/>
    <lineage>
        <taxon>Eukaryota</taxon>
        <taxon>Metazoa</taxon>
        <taxon>Ecdysozoa</taxon>
        <taxon>Nematoda</taxon>
        <taxon>Chromadorea</taxon>
        <taxon>Rhabditida</taxon>
        <taxon>Rhabditina</taxon>
        <taxon>Rhabditomorpha</taxon>
        <taxon>Strongyloidea</taxon>
        <taxon>Heterorhabditidae</taxon>
        <taxon>Heterorhabditis</taxon>
    </lineage>
</organism>